<reference evidence="1 2" key="1">
    <citation type="submission" date="2016-07" db="EMBL/GenBank/DDBJ databases">
        <title>Pervasive Adenine N6-methylation of Active Genes in Fungi.</title>
        <authorList>
            <consortium name="DOE Joint Genome Institute"/>
            <person name="Mondo S.J."/>
            <person name="Dannebaum R.O."/>
            <person name="Kuo R.C."/>
            <person name="Labutti K."/>
            <person name="Haridas S."/>
            <person name="Kuo A."/>
            <person name="Salamov A."/>
            <person name="Ahrendt S.R."/>
            <person name="Lipzen A."/>
            <person name="Sullivan W."/>
            <person name="Andreopoulos W.B."/>
            <person name="Clum A."/>
            <person name="Lindquist E."/>
            <person name="Daum C."/>
            <person name="Ramamoorthy G.K."/>
            <person name="Gryganskyi A."/>
            <person name="Culley D."/>
            <person name="Magnuson J.K."/>
            <person name="James T.Y."/>
            <person name="O'Malley M.A."/>
            <person name="Stajich J.E."/>
            <person name="Spatafora J.W."/>
            <person name="Visel A."/>
            <person name="Grigoriev I.V."/>
        </authorList>
    </citation>
    <scope>NUCLEOTIDE SEQUENCE [LARGE SCALE GENOMIC DNA]</scope>
    <source>
        <strain evidence="1 2">NRRL 1336</strain>
    </source>
</reference>
<gene>
    <name evidence="1" type="ORF">BCR42DRAFT_81306</name>
</gene>
<evidence type="ECO:0000313" key="1">
    <source>
        <dbReference type="EMBL" id="ORZ12343.1"/>
    </source>
</evidence>
<evidence type="ECO:0000313" key="2">
    <source>
        <dbReference type="Proteomes" id="UP000193560"/>
    </source>
</evidence>
<name>A0A1X2I9P3_9FUNG</name>
<organism evidence="1 2">
    <name type="scientific">Absidia repens</name>
    <dbReference type="NCBI Taxonomy" id="90262"/>
    <lineage>
        <taxon>Eukaryota</taxon>
        <taxon>Fungi</taxon>
        <taxon>Fungi incertae sedis</taxon>
        <taxon>Mucoromycota</taxon>
        <taxon>Mucoromycotina</taxon>
        <taxon>Mucoromycetes</taxon>
        <taxon>Mucorales</taxon>
        <taxon>Cunninghamellaceae</taxon>
        <taxon>Absidia</taxon>
    </lineage>
</organism>
<keyword evidence="2" id="KW-1185">Reference proteome</keyword>
<protein>
    <submittedName>
        <fullName evidence="1">Uncharacterized protein</fullName>
    </submittedName>
</protein>
<dbReference type="EMBL" id="MCGE01000019">
    <property type="protein sequence ID" value="ORZ12343.1"/>
    <property type="molecule type" value="Genomic_DNA"/>
</dbReference>
<accession>A0A1X2I9P3</accession>
<dbReference type="AlphaFoldDB" id="A0A1X2I9P3"/>
<proteinExistence type="predicted"/>
<sequence length="238" mass="25739">MDIDDYLNLQSHSDGSIHELQDIVSPTHITNPSAPRGGTGISTMDVAKTMASSNITATATETENEHASSSANYPIFSTTTPTCWTEQMNLTTHENDTTRLFDKSLPDVDQFLYTFGGGNSHIPATSNWNILAQHQNHHTLSMTPTPLPDLANMPACLPDFLAPHFLTLADMDTTGDNNLATENGGSMVQQANTQSSPAVIDTPVSEALSMVTRSKRQKTIADATTTTTTTTKHHIQIQ</sequence>
<comment type="caution">
    <text evidence="1">The sequence shown here is derived from an EMBL/GenBank/DDBJ whole genome shotgun (WGS) entry which is preliminary data.</text>
</comment>
<dbReference type="Proteomes" id="UP000193560">
    <property type="component" value="Unassembled WGS sequence"/>
</dbReference>